<evidence type="ECO:0000256" key="1">
    <source>
        <dbReference type="SAM" id="MobiDB-lite"/>
    </source>
</evidence>
<reference evidence="2 3" key="1">
    <citation type="journal article" date="2009" name="PLoS ONE">
        <title>Complete genome sequence of the aerobic CO-oxidizing thermophile Thermomicrobium roseum.</title>
        <authorList>
            <person name="Wu D."/>
            <person name="Raymond J."/>
            <person name="Wu M."/>
            <person name="Chatterji S."/>
            <person name="Ren Q."/>
            <person name="Graham J.E."/>
            <person name="Bryant D.A."/>
            <person name="Robb F."/>
            <person name="Colman A."/>
            <person name="Tallon L.J."/>
            <person name="Badger J.H."/>
            <person name="Madupu R."/>
            <person name="Ward N.L."/>
            <person name="Eisen J.A."/>
        </authorList>
    </citation>
    <scope>NUCLEOTIDE SEQUENCE [LARGE SCALE GENOMIC DNA]</scope>
    <source>
        <strain evidence="3">ATCC 27502 / DSM 5159 / P-2</strain>
        <plasmid evidence="2">unnamed</plasmid>
    </source>
</reference>
<keyword evidence="2" id="KW-0614">Plasmid</keyword>
<keyword evidence="3" id="KW-1185">Reference proteome</keyword>
<proteinExistence type="predicted"/>
<geneLocation type="plasmid" evidence="3">
    <name>Tros</name>
</geneLocation>
<sequence length="38" mass="4102">MQGFAREHSAAVSAVDRGDEQAVCGEELGAERVAGRRW</sequence>
<evidence type="ECO:0000313" key="3">
    <source>
        <dbReference type="Proteomes" id="UP000000447"/>
    </source>
</evidence>
<dbReference type="AlphaFoldDB" id="B9L4W6"/>
<evidence type="ECO:0000313" key="2">
    <source>
        <dbReference type="EMBL" id="ACM06764.1"/>
    </source>
</evidence>
<feature type="region of interest" description="Disordered" evidence="1">
    <location>
        <begin position="1"/>
        <end position="23"/>
    </location>
</feature>
<dbReference type="Proteomes" id="UP000000447">
    <property type="component" value="Plasmid unnamed"/>
</dbReference>
<name>B9L4W6_THERP</name>
<dbReference type="EMBL" id="CP001276">
    <property type="protein sequence ID" value="ACM06764.1"/>
    <property type="molecule type" value="Genomic_DNA"/>
</dbReference>
<dbReference type="HOGENOM" id="CLU_3334174_0_0_0"/>
<organism evidence="2 3">
    <name type="scientific">Thermomicrobium roseum (strain ATCC 27502 / DSM 5159 / P-2)</name>
    <dbReference type="NCBI Taxonomy" id="309801"/>
    <lineage>
        <taxon>Bacteria</taxon>
        <taxon>Pseudomonadati</taxon>
        <taxon>Thermomicrobiota</taxon>
        <taxon>Thermomicrobia</taxon>
        <taxon>Thermomicrobiales</taxon>
        <taxon>Thermomicrobiaceae</taxon>
        <taxon>Thermomicrobium</taxon>
    </lineage>
</organism>
<accession>B9L4W6</accession>
<dbReference type="KEGG" id="tro:trd_A0830"/>
<gene>
    <name evidence="2" type="ordered locus">trd_A0830</name>
</gene>
<protein>
    <submittedName>
        <fullName evidence="2">Uncharacterized protein</fullName>
    </submittedName>
</protein>